<protein>
    <submittedName>
        <fullName evidence="2">Iron permease FTR1 family protein</fullName>
    </submittedName>
</protein>
<gene>
    <name evidence="2" type="ORF">COW57_00445</name>
</gene>
<keyword evidence="1" id="KW-0472">Membrane</keyword>
<dbReference type="AlphaFoldDB" id="A0A2M7EL51"/>
<reference evidence="3" key="1">
    <citation type="submission" date="2017-09" db="EMBL/GenBank/DDBJ databases">
        <title>Depth-based differentiation of microbial function through sediment-hosted aquifers and enrichment of novel symbionts in the deep terrestrial subsurface.</title>
        <authorList>
            <person name="Probst A.J."/>
            <person name="Ladd B."/>
            <person name="Jarett J.K."/>
            <person name="Geller-Mcgrath D.E."/>
            <person name="Sieber C.M.K."/>
            <person name="Emerson J.B."/>
            <person name="Anantharaman K."/>
            <person name="Thomas B.C."/>
            <person name="Malmstrom R."/>
            <person name="Stieglmeier M."/>
            <person name="Klingl A."/>
            <person name="Woyke T."/>
            <person name="Ryan C.M."/>
            <person name="Banfield J.F."/>
        </authorList>
    </citation>
    <scope>NUCLEOTIDE SEQUENCE [LARGE SCALE GENOMIC DNA]</scope>
</reference>
<feature type="transmembrane region" description="Helical" evidence="1">
    <location>
        <begin position="6"/>
        <end position="26"/>
    </location>
</feature>
<evidence type="ECO:0000313" key="3">
    <source>
        <dbReference type="Proteomes" id="UP000228762"/>
    </source>
</evidence>
<organism evidence="2 3">
    <name type="scientific">Candidatus Roizmanbacteria bacterium CG17_big_fil_post_rev_8_21_14_2_50_39_7</name>
    <dbReference type="NCBI Taxonomy" id="1974858"/>
    <lineage>
        <taxon>Bacteria</taxon>
        <taxon>Candidatus Roizmaniibacteriota</taxon>
    </lineage>
</organism>
<dbReference type="Proteomes" id="UP000228762">
    <property type="component" value="Unassembled WGS sequence"/>
</dbReference>
<feature type="transmembrane region" description="Helical" evidence="1">
    <location>
        <begin position="38"/>
        <end position="59"/>
    </location>
</feature>
<keyword evidence="1" id="KW-0812">Transmembrane</keyword>
<feature type="non-terminal residue" evidence="2">
    <location>
        <position position="60"/>
    </location>
</feature>
<name>A0A2M7EL51_9BACT</name>
<comment type="caution">
    <text evidence="2">The sequence shown here is derived from an EMBL/GenBank/DDBJ whole genome shotgun (WGS) entry which is preliminary data.</text>
</comment>
<keyword evidence="1" id="KW-1133">Transmembrane helix</keyword>
<evidence type="ECO:0000313" key="2">
    <source>
        <dbReference type="EMBL" id="PIV71265.1"/>
    </source>
</evidence>
<sequence length="60" mass="6414">MLLSFLITFREVIEASFIVATILSILVKLKHVRGIRTVWMATGAAAAISVILLGVASLMG</sequence>
<proteinExistence type="predicted"/>
<evidence type="ECO:0000256" key="1">
    <source>
        <dbReference type="SAM" id="Phobius"/>
    </source>
</evidence>
<accession>A0A2M7EL51</accession>
<dbReference type="EMBL" id="PFEV01000019">
    <property type="protein sequence ID" value="PIV71265.1"/>
    <property type="molecule type" value="Genomic_DNA"/>
</dbReference>